<keyword evidence="1 2" id="KW-0597">Phosphoprotein</keyword>
<dbReference type="InterPro" id="IPR001789">
    <property type="entry name" value="Sig_transdc_resp-reg_receiver"/>
</dbReference>
<sequence>MYRILIVDDIDDNVVLLQTLLETEGYTVETAAGGWAALRQIKAHCPDLILLDVMMPDMSGYEVIERVRNKLEFTVPIVLVTAYSDISQAEGMAMGANYLIRKPINSDELLDCVEKLCAQAHNL</sequence>
<dbReference type="AlphaFoldDB" id="A0A951QF70"/>
<dbReference type="PROSITE" id="PS50110">
    <property type="entry name" value="RESPONSE_REGULATORY"/>
    <property type="match status" value="1"/>
</dbReference>
<dbReference type="EMBL" id="JAHHHD010000026">
    <property type="protein sequence ID" value="MBW4660819.1"/>
    <property type="molecule type" value="Genomic_DNA"/>
</dbReference>
<dbReference type="PANTHER" id="PTHR44591:SF3">
    <property type="entry name" value="RESPONSE REGULATORY DOMAIN-CONTAINING PROTEIN"/>
    <property type="match status" value="1"/>
</dbReference>
<dbReference type="SUPFAM" id="SSF52172">
    <property type="entry name" value="CheY-like"/>
    <property type="match status" value="1"/>
</dbReference>
<gene>
    <name evidence="4" type="ORF">KME15_19265</name>
</gene>
<dbReference type="InterPro" id="IPR050595">
    <property type="entry name" value="Bact_response_regulator"/>
</dbReference>
<proteinExistence type="predicted"/>
<dbReference type="Pfam" id="PF00072">
    <property type="entry name" value="Response_reg"/>
    <property type="match status" value="1"/>
</dbReference>
<dbReference type="SMART" id="SM00448">
    <property type="entry name" value="REC"/>
    <property type="match status" value="1"/>
</dbReference>
<feature type="domain" description="Response regulatory" evidence="3">
    <location>
        <begin position="3"/>
        <end position="117"/>
    </location>
</feature>
<evidence type="ECO:0000256" key="2">
    <source>
        <dbReference type="PROSITE-ProRule" id="PRU00169"/>
    </source>
</evidence>
<dbReference type="PANTHER" id="PTHR44591">
    <property type="entry name" value="STRESS RESPONSE REGULATOR PROTEIN 1"/>
    <property type="match status" value="1"/>
</dbReference>
<protein>
    <submittedName>
        <fullName evidence="4">Response regulator</fullName>
    </submittedName>
</protein>
<accession>A0A951QF70</accession>
<reference evidence="4" key="2">
    <citation type="journal article" date="2022" name="Microbiol. Resour. Announc.">
        <title>Metagenome Sequencing to Explore Phylogenomics of Terrestrial Cyanobacteria.</title>
        <authorList>
            <person name="Ward R.D."/>
            <person name="Stajich J.E."/>
            <person name="Johansen J.R."/>
            <person name="Huntemann M."/>
            <person name="Clum A."/>
            <person name="Foster B."/>
            <person name="Foster B."/>
            <person name="Roux S."/>
            <person name="Palaniappan K."/>
            <person name="Varghese N."/>
            <person name="Mukherjee S."/>
            <person name="Reddy T.B.K."/>
            <person name="Daum C."/>
            <person name="Copeland A."/>
            <person name="Chen I.A."/>
            <person name="Ivanova N.N."/>
            <person name="Kyrpides N.C."/>
            <person name="Shapiro N."/>
            <person name="Eloe-Fadrosh E.A."/>
            <person name="Pietrasiak N."/>
        </authorList>
    </citation>
    <scope>NUCLEOTIDE SEQUENCE</scope>
    <source>
        <strain evidence="4">UHER 2000/2452</strain>
    </source>
</reference>
<evidence type="ECO:0000256" key="1">
    <source>
        <dbReference type="ARBA" id="ARBA00022553"/>
    </source>
</evidence>
<organism evidence="4 5">
    <name type="scientific">Drouetiella hepatica Uher 2000/2452</name>
    <dbReference type="NCBI Taxonomy" id="904376"/>
    <lineage>
        <taxon>Bacteria</taxon>
        <taxon>Bacillati</taxon>
        <taxon>Cyanobacteriota</taxon>
        <taxon>Cyanophyceae</taxon>
        <taxon>Oculatellales</taxon>
        <taxon>Oculatellaceae</taxon>
        <taxon>Drouetiella</taxon>
    </lineage>
</organism>
<dbReference type="Proteomes" id="UP000757435">
    <property type="component" value="Unassembled WGS sequence"/>
</dbReference>
<evidence type="ECO:0000313" key="5">
    <source>
        <dbReference type="Proteomes" id="UP000757435"/>
    </source>
</evidence>
<dbReference type="InterPro" id="IPR011006">
    <property type="entry name" value="CheY-like_superfamily"/>
</dbReference>
<name>A0A951QF70_9CYAN</name>
<comment type="caution">
    <text evidence="4">The sequence shown here is derived from an EMBL/GenBank/DDBJ whole genome shotgun (WGS) entry which is preliminary data.</text>
</comment>
<dbReference type="GO" id="GO:0000160">
    <property type="term" value="P:phosphorelay signal transduction system"/>
    <property type="evidence" value="ECO:0007669"/>
    <property type="project" value="InterPro"/>
</dbReference>
<dbReference type="Gene3D" id="3.40.50.2300">
    <property type="match status" value="1"/>
</dbReference>
<evidence type="ECO:0000313" key="4">
    <source>
        <dbReference type="EMBL" id="MBW4660819.1"/>
    </source>
</evidence>
<feature type="modified residue" description="4-aspartylphosphate" evidence="2">
    <location>
        <position position="52"/>
    </location>
</feature>
<evidence type="ECO:0000259" key="3">
    <source>
        <dbReference type="PROSITE" id="PS50110"/>
    </source>
</evidence>
<reference evidence="4" key="1">
    <citation type="submission" date="2021-05" db="EMBL/GenBank/DDBJ databases">
        <authorList>
            <person name="Pietrasiak N."/>
            <person name="Ward R."/>
            <person name="Stajich J.E."/>
            <person name="Kurbessoian T."/>
        </authorList>
    </citation>
    <scope>NUCLEOTIDE SEQUENCE</scope>
    <source>
        <strain evidence="4">UHER 2000/2452</strain>
    </source>
</reference>